<evidence type="ECO:0000256" key="7">
    <source>
        <dbReference type="ARBA" id="ARBA00022694"/>
    </source>
</evidence>
<evidence type="ECO:0000256" key="6">
    <source>
        <dbReference type="ARBA" id="ARBA00022490"/>
    </source>
</evidence>
<keyword evidence="6" id="KW-0963">Cytoplasm</keyword>
<evidence type="ECO:0000256" key="1">
    <source>
        <dbReference type="ARBA" id="ARBA00004123"/>
    </source>
</evidence>
<evidence type="ECO:0000256" key="3">
    <source>
        <dbReference type="ARBA" id="ARBA00005043"/>
    </source>
</evidence>
<gene>
    <name evidence="10" type="ORF">OHK93_003725</name>
</gene>
<dbReference type="CDD" id="cd19496">
    <property type="entry name" value="Elp5"/>
    <property type="match status" value="1"/>
</dbReference>
<dbReference type="PANTHER" id="PTHR15641:SF1">
    <property type="entry name" value="ELONGATOR COMPLEX PROTEIN 5"/>
    <property type="match status" value="1"/>
</dbReference>
<dbReference type="Proteomes" id="UP001161017">
    <property type="component" value="Unassembled WGS sequence"/>
</dbReference>
<evidence type="ECO:0000256" key="4">
    <source>
        <dbReference type="ARBA" id="ARBA00009567"/>
    </source>
</evidence>
<dbReference type="Gene3D" id="3.40.50.300">
    <property type="entry name" value="P-loop containing nucleotide triphosphate hydrolases"/>
    <property type="match status" value="1"/>
</dbReference>
<comment type="similarity">
    <text evidence="4">Belongs to the ELP5 family.</text>
</comment>
<comment type="caution">
    <text evidence="10">The sequence shown here is derived from an EMBL/GenBank/DDBJ whole genome shotgun (WGS) entry which is preliminary data.</text>
</comment>
<dbReference type="GO" id="GO:0002098">
    <property type="term" value="P:tRNA wobble uridine modification"/>
    <property type="evidence" value="ECO:0007669"/>
    <property type="project" value="InterPro"/>
</dbReference>
<dbReference type="InterPro" id="IPR019519">
    <property type="entry name" value="Elp5"/>
</dbReference>
<evidence type="ECO:0000256" key="5">
    <source>
        <dbReference type="ARBA" id="ARBA00020264"/>
    </source>
</evidence>
<comment type="subcellular location">
    <subcellularLocation>
        <location evidence="2">Cytoplasm</location>
    </subcellularLocation>
    <subcellularLocation>
        <location evidence="1">Nucleus</location>
    </subcellularLocation>
</comment>
<dbReference type="InterPro" id="IPR027417">
    <property type="entry name" value="P-loop_NTPase"/>
</dbReference>
<sequence>MSSSSRAIYHRRTHNLLLLQNLLSLREGSSPFTLVHDTIEQTAKPLISRYIHNAKSSKTNIILVSFEALKPPGEINAFINGRKKDPSALQAEILVSCSADKRILIIIDTLHPLVSHGNSTSIIHFLLPLIAQPGLKTSLVAVYHDDIPVHPTQSIPAYTSYLPSPAQALNHLATTILTIHPLPQHMSRHLASERSLPEPVFGLAESREGVLVGISPNHPMLKDHAGFVLEMEHRRKSGRGVNDTFVLPLDPTSKELQLLEDHPAFKSPSASKVDEGEDAGEDFGGVTFDLGLTEKQRREREGVVLPYFDAQKRGRGEIDAEEGERGDGGRILYQMGREDDFDEEEDEI</sequence>
<feature type="compositionally biased region" description="Basic and acidic residues" evidence="9">
    <location>
        <begin position="313"/>
        <end position="328"/>
    </location>
</feature>
<keyword evidence="11" id="KW-1185">Reference proteome</keyword>
<dbReference type="GO" id="GO:0005634">
    <property type="term" value="C:nucleus"/>
    <property type="evidence" value="ECO:0007669"/>
    <property type="project" value="UniProtKB-SubCell"/>
</dbReference>
<dbReference type="PANTHER" id="PTHR15641">
    <property type="entry name" value="ELONGATOR COMPLEX PROTEIN 5"/>
    <property type="match status" value="1"/>
</dbReference>
<comment type="pathway">
    <text evidence="3">tRNA modification; 5-methoxycarbonylmethyl-2-thiouridine-tRNA biosynthesis.</text>
</comment>
<dbReference type="GO" id="GO:0000049">
    <property type="term" value="F:tRNA binding"/>
    <property type="evidence" value="ECO:0007669"/>
    <property type="project" value="TreeGrafter"/>
</dbReference>
<accession>A0AA43TUX4</accession>
<evidence type="ECO:0000313" key="11">
    <source>
        <dbReference type="Proteomes" id="UP001161017"/>
    </source>
</evidence>
<dbReference type="GO" id="GO:0005829">
    <property type="term" value="C:cytosol"/>
    <property type="evidence" value="ECO:0007669"/>
    <property type="project" value="TreeGrafter"/>
</dbReference>
<evidence type="ECO:0000256" key="9">
    <source>
        <dbReference type="SAM" id="MobiDB-lite"/>
    </source>
</evidence>
<name>A0AA43TUX4_9LECA</name>
<dbReference type="Pfam" id="PF10483">
    <property type="entry name" value="Elong_Iki1"/>
    <property type="match status" value="1"/>
</dbReference>
<proteinExistence type="inferred from homology"/>
<organism evidence="10 11">
    <name type="scientific">Ramalina farinacea</name>
    <dbReference type="NCBI Taxonomy" id="258253"/>
    <lineage>
        <taxon>Eukaryota</taxon>
        <taxon>Fungi</taxon>
        <taxon>Dikarya</taxon>
        <taxon>Ascomycota</taxon>
        <taxon>Pezizomycotina</taxon>
        <taxon>Lecanoromycetes</taxon>
        <taxon>OSLEUM clade</taxon>
        <taxon>Lecanoromycetidae</taxon>
        <taxon>Lecanorales</taxon>
        <taxon>Lecanorineae</taxon>
        <taxon>Ramalinaceae</taxon>
        <taxon>Ramalina</taxon>
    </lineage>
</organism>
<evidence type="ECO:0000313" key="10">
    <source>
        <dbReference type="EMBL" id="MDI1492511.1"/>
    </source>
</evidence>
<dbReference type="AlphaFoldDB" id="A0AA43TUX4"/>
<protein>
    <recommendedName>
        <fullName evidence="5">Elongator complex protein 5</fullName>
    </recommendedName>
</protein>
<dbReference type="GO" id="GO:0033588">
    <property type="term" value="C:elongator holoenzyme complex"/>
    <property type="evidence" value="ECO:0007669"/>
    <property type="project" value="InterPro"/>
</dbReference>
<evidence type="ECO:0000256" key="2">
    <source>
        <dbReference type="ARBA" id="ARBA00004496"/>
    </source>
</evidence>
<dbReference type="EMBL" id="JAPUFD010000019">
    <property type="protein sequence ID" value="MDI1492511.1"/>
    <property type="molecule type" value="Genomic_DNA"/>
</dbReference>
<reference evidence="10" key="1">
    <citation type="journal article" date="2023" name="Genome Biol. Evol.">
        <title>First Whole Genome Sequence and Flow Cytometry Genome Size Data for the Lichen-Forming Fungus Ramalina farinacea (Ascomycota).</title>
        <authorList>
            <person name="Llewellyn T."/>
            <person name="Mian S."/>
            <person name="Hill R."/>
            <person name="Leitch I.J."/>
            <person name="Gaya E."/>
        </authorList>
    </citation>
    <scope>NUCLEOTIDE SEQUENCE</scope>
    <source>
        <strain evidence="10">LIQ254RAFAR</strain>
    </source>
</reference>
<keyword evidence="8" id="KW-0539">Nucleus</keyword>
<feature type="compositionally biased region" description="Acidic residues" evidence="9">
    <location>
        <begin position="339"/>
        <end position="348"/>
    </location>
</feature>
<evidence type="ECO:0000256" key="8">
    <source>
        <dbReference type="ARBA" id="ARBA00023242"/>
    </source>
</evidence>
<keyword evidence="7" id="KW-0819">tRNA processing</keyword>
<feature type="region of interest" description="Disordered" evidence="9">
    <location>
        <begin position="313"/>
        <end position="348"/>
    </location>
</feature>